<dbReference type="Gene3D" id="1.20.120.1530">
    <property type="match status" value="1"/>
</dbReference>
<dbReference type="PROSITE" id="PS50111">
    <property type="entry name" value="CHEMOTAXIS_TRANSDUC_2"/>
    <property type="match status" value="1"/>
</dbReference>
<feature type="region of interest" description="Disordered" evidence="4">
    <location>
        <begin position="758"/>
        <end position="801"/>
    </location>
</feature>
<keyword evidence="5" id="KW-0472">Membrane</keyword>
<dbReference type="CDD" id="cd12913">
    <property type="entry name" value="PDC1_MCP_like"/>
    <property type="match status" value="1"/>
</dbReference>
<dbReference type="GO" id="GO:0006935">
    <property type="term" value="P:chemotaxis"/>
    <property type="evidence" value="ECO:0007669"/>
    <property type="project" value="UniProtKB-KW"/>
</dbReference>
<evidence type="ECO:0000313" key="8">
    <source>
        <dbReference type="EMBL" id="QKF66633.1"/>
    </source>
</evidence>
<dbReference type="PROSITE" id="PS50885">
    <property type="entry name" value="HAMP"/>
    <property type="match status" value="1"/>
</dbReference>
<dbReference type="RefSeq" id="WP_128358914.1">
    <property type="nucleotide sequence ID" value="NZ_CP053840.1"/>
</dbReference>
<dbReference type="KEGG" id="avp:AVENP_1078"/>
<comment type="similarity">
    <text evidence="2">Belongs to the methyl-accepting chemotaxis (MCP) protein family.</text>
</comment>
<accession>A0AAE7B768</accession>
<keyword evidence="1" id="KW-0488">Methylation</keyword>
<dbReference type="InterPro" id="IPR004089">
    <property type="entry name" value="MCPsignal_dom"/>
</dbReference>
<evidence type="ECO:0000256" key="4">
    <source>
        <dbReference type="SAM" id="MobiDB-lite"/>
    </source>
</evidence>
<protein>
    <submittedName>
        <fullName evidence="8">Cache sensor-containing MCP-domain signal transduction protein</fullName>
    </submittedName>
</protein>
<evidence type="ECO:0000259" key="6">
    <source>
        <dbReference type="PROSITE" id="PS50111"/>
    </source>
</evidence>
<dbReference type="CDD" id="cd11386">
    <property type="entry name" value="MCP_signal"/>
    <property type="match status" value="1"/>
</dbReference>
<keyword evidence="9" id="KW-1185">Reference proteome</keyword>
<name>A0AAE7B768_9BACT</name>
<dbReference type="CDD" id="cd12912">
    <property type="entry name" value="PDC2_MCP_like"/>
    <property type="match status" value="1"/>
</dbReference>
<feature type="domain" description="Methyl-accepting transducer" evidence="6">
    <location>
        <begin position="503"/>
        <end position="732"/>
    </location>
</feature>
<keyword evidence="5" id="KW-1133">Transmembrane helix</keyword>
<dbReference type="SMART" id="SM00283">
    <property type="entry name" value="MA"/>
    <property type="match status" value="1"/>
</dbReference>
<keyword evidence="3" id="KW-0807">Transducer</keyword>
<reference evidence="8 9" key="1">
    <citation type="submission" date="2020-05" db="EMBL/GenBank/DDBJ databases">
        <title>Complete genome sequencing of Campylobacter and Arcobacter type strains.</title>
        <authorList>
            <person name="Miller W.G."/>
            <person name="Yee E."/>
        </authorList>
    </citation>
    <scope>NUCLEOTIDE SEQUENCE [LARGE SCALE GENOMIC DNA]</scope>
    <source>
        <strain evidence="8 9">LMG 26156</strain>
    </source>
</reference>
<keyword evidence="5" id="KW-0812">Transmembrane</keyword>
<dbReference type="Pfam" id="PF22673">
    <property type="entry name" value="MCP-like_PDC_1"/>
    <property type="match status" value="1"/>
</dbReference>
<evidence type="ECO:0000256" key="5">
    <source>
        <dbReference type="SAM" id="Phobius"/>
    </source>
</evidence>
<dbReference type="Proteomes" id="UP000503482">
    <property type="component" value="Chromosome"/>
</dbReference>
<evidence type="ECO:0000256" key="3">
    <source>
        <dbReference type="PROSITE-ProRule" id="PRU00284"/>
    </source>
</evidence>
<dbReference type="GO" id="GO:0004888">
    <property type="term" value="F:transmembrane signaling receptor activity"/>
    <property type="evidence" value="ECO:0007669"/>
    <property type="project" value="TreeGrafter"/>
</dbReference>
<proteinExistence type="inferred from homology"/>
<dbReference type="Gene3D" id="1.10.287.950">
    <property type="entry name" value="Methyl-accepting chemotaxis protein"/>
    <property type="match status" value="1"/>
</dbReference>
<dbReference type="PANTHER" id="PTHR43531">
    <property type="entry name" value="PROTEIN ICFG"/>
    <property type="match status" value="1"/>
</dbReference>
<feature type="transmembrane region" description="Helical" evidence="5">
    <location>
        <begin position="319"/>
        <end position="341"/>
    </location>
</feature>
<feature type="compositionally biased region" description="Basic and acidic residues" evidence="4">
    <location>
        <begin position="758"/>
        <end position="777"/>
    </location>
</feature>
<dbReference type="Gene3D" id="3.30.450.20">
    <property type="entry name" value="PAS domain"/>
    <property type="match status" value="2"/>
</dbReference>
<gene>
    <name evidence="8" type="ORF">AVENP_1078</name>
</gene>
<dbReference type="GO" id="GO:0007165">
    <property type="term" value="P:signal transduction"/>
    <property type="evidence" value="ECO:0007669"/>
    <property type="project" value="UniProtKB-KW"/>
</dbReference>
<dbReference type="InterPro" id="IPR051310">
    <property type="entry name" value="MCP_chemotaxis"/>
</dbReference>
<evidence type="ECO:0000256" key="1">
    <source>
        <dbReference type="ARBA" id="ARBA00022481"/>
    </source>
</evidence>
<dbReference type="Pfam" id="PF00015">
    <property type="entry name" value="MCPsignal"/>
    <property type="match status" value="1"/>
</dbReference>
<evidence type="ECO:0000256" key="2">
    <source>
        <dbReference type="ARBA" id="ARBA00029447"/>
    </source>
</evidence>
<dbReference type="InterPro" id="IPR003660">
    <property type="entry name" value="HAMP_dom"/>
</dbReference>
<evidence type="ECO:0000313" key="9">
    <source>
        <dbReference type="Proteomes" id="UP000503482"/>
    </source>
</evidence>
<dbReference type="PANTHER" id="PTHR43531:SF14">
    <property type="entry name" value="METHYL-ACCEPTING CHEMOTAXIS PROTEIN I-RELATED"/>
    <property type="match status" value="1"/>
</dbReference>
<organism evidence="8 9">
    <name type="scientific">Arcobacter venerupis</name>
    <dbReference type="NCBI Taxonomy" id="1054033"/>
    <lineage>
        <taxon>Bacteria</taxon>
        <taxon>Pseudomonadati</taxon>
        <taxon>Campylobacterota</taxon>
        <taxon>Epsilonproteobacteria</taxon>
        <taxon>Campylobacterales</taxon>
        <taxon>Arcobacteraceae</taxon>
        <taxon>Arcobacter</taxon>
    </lineage>
</organism>
<feature type="domain" description="HAMP" evidence="7">
    <location>
        <begin position="407"/>
        <end position="454"/>
    </location>
</feature>
<sequence length="801" mass="89614">MKKLNFGSKLLLILVSITVISLSLMIYIVSSYSYTNSRDDAQSYINELTEKNALEVKNTLDKAIVISNSIANRYTSSIEHDEKLSEEGTIRYLKSLLENNKFILGAWFTFEEGTNFYEKNDGSGNPNYYTKAGNFQPYVVRNNDGTFTIQPASAFDLASEWINLPYKNKGISITEPYNYDVDGKTILMTTVSSPVYYKGKFIGAVGVDFSLDYFNKKSNEIKLFKTGYTTILDSYGKIISHPTKEILGKNIKDISRSPNLLKSLEFNKKGESYSYIDKNIRNGENSYFYIYPFEFGETKTYWSFVSIVPENEYLEKATFIRNFSIVCGLIVLIIIILVLIYSMKVLNKNLTIIKDGLLNFFSYLNKESKNAQLIKINSTDEFGQMAEMINENIKKTENLIIQDNDLIEDVKSVVNEVKNGRFDKRIERNTENANLEELKNTFNEMLETTKNSVGYDINKIAQVLNNFVKLDFRGRIDDKGNIAVGINNLANIITQMLVENKTNGLTLDESSNILLSNVDKLNQSSNEAAASLEETAAAIEEITSNIRNNTENISKMAILSNEVTASASQGEKLANQTTVSMDEINNQVNLINEAITVIDQIAFQTNILSLNAAVEAATAGEAGKGFAVVAAEVRNLASRSADAAREIKSIVETATVKANDGKKIAGNMIEGYKQLNGNITHTINLIQDIQNASKEQLLGIEQINDAVNQLDQQTQQNAAVASQTHDVAVLTDEIAKLIVSDANAKEFAGKNEVKAKDVKTNNYQRESKQEIKREKSPILKTSSHKKEIKTQTTNDNEWESF</sequence>
<dbReference type="GO" id="GO:0005886">
    <property type="term" value="C:plasma membrane"/>
    <property type="evidence" value="ECO:0007669"/>
    <property type="project" value="TreeGrafter"/>
</dbReference>
<evidence type="ECO:0000259" key="7">
    <source>
        <dbReference type="PROSITE" id="PS50885"/>
    </source>
</evidence>
<dbReference type="EMBL" id="CP053840">
    <property type="protein sequence ID" value="QKF66633.1"/>
    <property type="molecule type" value="Genomic_DNA"/>
</dbReference>
<dbReference type="SUPFAM" id="SSF58104">
    <property type="entry name" value="Methyl-accepting chemotaxis protein (MCP) signaling domain"/>
    <property type="match status" value="1"/>
</dbReference>
<dbReference type="AlphaFoldDB" id="A0AAE7B768"/>